<feature type="chain" id="PRO_5020845419" evidence="3">
    <location>
        <begin position="24"/>
        <end position="717"/>
    </location>
</feature>
<proteinExistence type="predicted"/>
<evidence type="ECO:0000256" key="1">
    <source>
        <dbReference type="PROSITE-ProRule" id="PRU00473"/>
    </source>
</evidence>
<dbReference type="Gene3D" id="3.30.1330.60">
    <property type="entry name" value="OmpA-like domain"/>
    <property type="match status" value="1"/>
</dbReference>
<feature type="signal peptide" evidence="3">
    <location>
        <begin position="1"/>
        <end position="23"/>
    </location>
</feature>
<dbReference type="GO" id="GO:0016020">
    <property type="term" value="C:membrane"/>
    <property type="evidence" value="ECO:0007669"/>
    <property type="project" value="UniProtKB-UniRule"/>
</dbReference>
<gene>
    <name evidence="6" type="ORF">ATL17_2656</name>
</gene>
<dbReference type="RefSeq" id="WP_133573274.1">
    <property type="nucleotide sequence ID" value="NZ_SNYR01000003.1"/>
</dbReference>
<feature type="compositionally biased region" description="Acidic residues" evidence="2">
    <location>
        <begin position="293"/>
        <end position="305"/>
    </location>
</feature>
<name>A0A4R6VJ11_9HYPH</name>
<dbReference type="PANTHER" id="PTHR30329">
    <property type="entry name" value="STATOR ELEMENT OF FLAGELLAR MOTOR COMPLEX"/>
    <property type="match status" value="1"/>
</dbReference>
<keyword evidence="7" id="KW-1185">Reference proteome</keyword>
<accession>A0A4R6VJ11</accession>
<evidence type="ECO:0000256" key="3">
    <source>
        <dbReference type="SAM" id="SignalP"/>
    </source>
</evidence>
<dbReference type="InterPro" id="IPR036737">
    <property type="entry name" value="OmpA-like_sf"/>
</dbReference>
<reference evidence="6 7" key="1">
    <citation type="submission" date="2019-03" db="EMBL/GenBank/DDBJ databases">
        <title>Genomic Encyclopedia of Type Strains, Phase III (KMG-III): the genomes of soil and plant-associated and newly described type strains.</title>
        <authorList>
            <person name="Whitman W."/>
        </authorList>
    </citation>
    <scope>NUCLEOTIDE SEQUENCE [LARGE SCALE GENOMIC DNA]</scope>
    <source>
        <strain evidence="6 7">CGMCC 1.7002</strain>
    </source>
</reference>
<evidence type="ECO:0000313" key="6">
    <source>
        <dbReference type="EMBL" id="TDQ61558.1"/>
    </source>
</evidence>
<dbReference type="PROSITE" id="PS51123">
    <property type="entry name" value="OMPA_2"/>
    <property type="match status" value="1"/>
</dbReference>
<feature type="region of interest" description="Disordered" evidence="2">
    <location>
        <begin position="284"/>
        <end position="404"/>
    </location>
</feature>
<dbReference type="GO" id="GO:0007165">
    <property type="term" value="P:signal transduction"/>
    <property type="evidence" value="ECO:0007669"/>
    <property type="project" value="InterPro"/>
</dbReference>
<feature type="domain" description="Rho-GAP" evidence="4">
    <location>
        <begin position="545"/>
        <end position="717"/>
    </location>
</feature>
<dbReference type="Proteomes" id="UP000295391">
    <property type="component" value="Unassembled WGS sequence"/>
</dbReference>
<dbReference type="InterPro" id="IPR006665">
    <property type="entry name" value="OmpA-like"/>
</dbReference>
<dbReference type="OrthoDB" id="9792021at2"/>
<keyword evidence="3" id="KW-0732">Signal</keyword>
<dbReference type="SUPFAM" id="SSF103088">
    <property type="entry name" value="OmpA-like"/>
    <property type="match status" value="1"/>
</dbReference>
<dbReference type="EMBL" id="SNYR01000003">
    <property type="protein sequence ID" value="TDQ61558.1"/>
    <property type="molecule type" value="Genomic_DNA"/>
</dbReference>
<feature type="compositionally biased region" description="Low complexity" evidence="2">
    <location>
        <begin position="32"/>
        <end position="49"/>
    </location>
</feature>
<evidence type="ECO:0000256" key="2">
    <source>
        <dbReference type="SAM" id="MobiDB-lite"/>
    </source>
</evidence>
<comment type="caution">
    <text evidence="6">The sequence shown here is derived from an EMBL/GenBank/DDBJ whole genome shotgun (WGS) entry which is preliminary data.</text>
</comment>
<keyword evidence="1" id="KW-0472">Membrane</keyword>
<dbReference type="InterPro" id="IPR000198">
    <property type="entry name" value="RhoGAP_dom"/>
</dbReference>
<evidence type="ECO:0000259" key="4">
    <source>
        <dbReference type="PROSITE" id="PS50238"/>
    </source>
</evidence>
<evidence type="ECO:0000313" key="7">
    <source>
        <dbReference type="Proteomes" id="UP000295391"/>
    </source>
</evidence>
<dbReference type="Pfam" id="PF00691">
    <property type="entry name" value="OmpA"/>
    <property type="match status" value="1"/>
</dbReference>
<dbReference type="PROSITE" id="PS50238">
    <property type="entry name" value="RHOGAP"/>
    <property type="match status" value="1"/>
</dbReference>
<dbReference type="PANTHER" id="PTHR30329:SF21">
    <property type="entry name" value="LIPOPROTEIN YIAD-RELATED"/>
    <property type="match status" value="1"/>
</dbReference>
<dbReference type="AlphaFoldDB" id="A0A4R6VJ11"/>
<sequence length="717" mass="78104">MRNAILKNTMLAMLSIAPMQAIAQDAPSQDVPAQEVPAEETQATEAPAQDMQDQAAVDELMVAYEQYAEARINLTQVQADGGDVAAAASNLDMARENLSDACRVLEAPDLATCLDQFIPPEMRLPDDLAPINIEPAPEAEAEVPVETQSEPEPVTERESEPVMESEEVAPEANAESDAQTEAQADAEAVQEPVSEEAPVENQDEMSADDSAPELIAAYEAYAAARIAFTQADAAGEDSSAAADAVLNARLDLEAICAELGAPNLAACLDEYVPAEMRLPNDLAPLEMNSGEATSDEPMPETDAQEGEQAATEGEVAPVEEQPTEPLEQVEGVETSEEDVAPVLDSAKEEPAPVPAEEAEMDANAEAATDGETAVEAEADAEVKADAPPPQDDAEAQAEAAPKEITSITAEEGERVSDEEKVEAAAARSAPKDAKVVQESESDFRIVFQFNNQVIVENKDNERLEQGSDETYIERLRNGRTRETIVRADGSEIVTIYNRNGDIIRRSRFTPDGREYVLVYVDETYEDDLLEWRDPALDLGPLRLEIPVSEYVLDADEADEDELVQFLDQPPVERVQRLYSINEVKRSARIRDMVRRLEVGGLTFDTAKATISTNQIDSLTNVANAMLDLLDENPAETFLIEGHTDAVGGEVYNLELSDRRAETVAVILTQAFGIPPENLATQGYGERYLKVRTQEADRRNRRVTIKRITPLISPVARR</sequence>
<feature type="domain" description="OmpA-like" evidence="5">
    <location>
        <begin position="590"/>
        <end position="710"/>
    </location>
</feature>
<dbReference type="CDD" id="cd07185">
    <property type="entry name" value="OmpA_C-like"/>
    <property type="match status" value="1"/>
</dbReference>
<protein>
    <submittedName>
        <fullName evidence="6">Outer membrane protein OmpA-like peptidoglycan-associated protein</fullName>
    </submittedName>
</protein>
<feature type="compositionally biased region" description="Low complexity" evidence="2">
    <location>
        <begin position="170"/>
        <end position="191"/>
    </location>
</feature>
<feature type="region of interest" description="Disordered" evidence="2">
    <location>
        <begin position="25"/>
        <end position="50"/>
    </location>
</feature>
<organism evidence="6 7">
    <name type="scientific">Maritalea mobilis</name>
    <dbReference type="NCBI Taxonomy" id="483324"/>
    <lineage>
        <taxon>Bacteria</taxon>
        <taxon>Pseudomonadati</taxon>
        <taxon>Pseudomonadota</taxon>
        <taxon>Alphaproteobacteria</taxon>
        <taxon>Hyphomicrobiales</taxon>
        <taxon>Devosiaceae</taxon>
        <taxon>Maritalea</taxon>
    </lineage>
</organism>
<evidence type="ECO:0000259" key="5">
    <source>
        <dbReference type="PROSITE" id="PS51123"/>
    </source>
</evidence>
<feature type="compositionally biased region" description="Acidic residues" evidence="2">
    <location>
        <begin position="193"/>
        <end position="207"/>
    </location>
</feature>
<feature type="region of interest" description="Disordered" evidence="2">
    <location>
        <begin position="136"/>
        <end position="207"/>
    </location>
</feature>
<dbReference type="InterPro" id="IPR050330">
    <property type="entry name" value="Bact_OuterMem_StrucFunc"/>
</dbReference>